<dbReference type="EMBL" id="QXGE01002006">
    <property type="protein sequence ID" value="KAE9285885.1"/>
    <property type="molecule type" value="Genomic_DNA"/>
</dbReference>
<evidence type="ECO:0000313" key="10">
    <source>
        <dbReference type="EMBL" id="KAE9285885.1"/>
    </source>
</evidence>
<evidence type="ECO:0000313" key="14">
    <source>
        <dbReference type="Proteomes" id="UP000437068"/>
    </source>
</evidence>
<keyword evidence="1" id="KW-0732">Signal</keyword>
<proteinExistence type="predicted"/>
<dbReference type="Proteomes" id="UP000460718">
    <property type="component" value="Unassembled WGS sequence"/>
</dbReference>
<dbReference type="EMBL" id="QXGB01002045">
    <property type="protein sequence ID" value="KAE9182231.1"/>
    <property type="molecule type" value="Genomic_DNA"/>
</dbReference>
<evidence type="ECO:0000313" key="17">
    <source>
        <dbReference type="Proteomes" id="UP000441208"/>
    </source>
</evidence>
<reference evidence="12 13" key="1">
    <citation type="submission" date="2018-08" db="EMBL/GenBank/DDBJ databases">
        <title>Genomic investigation of the strawberry pathogen Phytophthora fragariae indicates pathogenicity is determined by transcriptional variation in three key races.</title>
        <authorList>
            <person name="Adams T.M."/>
            <person name="Armitage A.D."/>
            <person name="Sobczyk M.K."/>
            <person name="Bates H.J."/>
            <person name="Dunwell J.M."/>
            <person name="Nellist C.F."/>
            <person name="Harrison R.J."/>
        </authorList>
    </citation>
    <scope>NUCLEOTIDE SEQUENCE [LARGE SCALE GENOMIC DNA]</scope>
    <source>
        <strain evidence="10 14">A4</strain>
        <strain evidence="9 15">BC-1</strain>
        <strain evidence="8 19">BC-23</strain>
        <strain evidence="7 13">NOV-27</strain>
        <strain evidence="6 16">NOV-5</strain>
        <strain evidence="4 17">NOV-71</strain>
        <strain evidence="11 20">NOV-77</strain>
        <strain evidence="2 12">NOV-9</strain>
        <strain evidence="5 21">ONT-3</strain>
        <strain evidence="3 18">SCRP245</strain>
    </source>
</reference>
<evidence type="ECO:0000313" key="5">
    <source>
        <dbReference type="EMBL" id="KAE9082192.1"/>
    </source>
</evidence>
<dbReference type="EMBL" id="QXGC01002021">
    <property type="protein sequence ID" value="KAE9192064.1"/>
    <property type="molecule type" value="Genomic_DNA"/>
</dbReference>
<evidence type="ECO:0000313" key="6">
    <source>
        <dbReference type="EMBL" id="KAE9104986.1"/>
    </source>
</evidence>
<dbReference type="EMBL" id="QXFX01001985">
    <property type="protein sequence ID" value="KAE9082192.1"/>
    <property type="molecule type" value="Genomic_DNA"/>
</dbReference>
<evidence type="ECO:0000256" key="1">
    <source>
        <dbReference type="SAM" id="SignalP"/>
    </source>
</evidence>
<sequence length="58" mass="6226">MRDIAATLRRLAVFVHLCAFLRVHLSKIPGTRCGCMSVTAGPSSSRANVAGGCRPERK</sequence>
<evidence type="ECO:0000313" key="16">
    <source>
        <dbReference type="Proteomes" id="UP000440732"/>
    </source>
</evidence>
<name>A0A6A3E286_9STRA</name>
<organism evidence="2 12">
    <name type="scientific">Phytophthora fragariae</name>
    <dbReference type="NCBI Taxonomy" id="53985"/>
    <lineage>
        <taxon>Eukaryota</taxon>
        <taxon>Sar</taxon>
        <taxon>Stramenopiles</taxon>
        <taxon>Oomycota</taxon>
        <taxon>Peronosporomycetes</taxon>
        <taxon>Peronosporales</taxon>
        <taxon>Peronosporaceae</taxon>
        <taxon>Phytophthora</taxon>
    </lineage>
</organism>
<comment type="caution">
    <text evidence="2">The sequence shown here is derived from an EMBL/GenBank/DDBJ whole genome shotgun (WGS) entry which is preliminary data.</text>
</comment>
<dbReference type="EMBL" id="QXGF01002058">
    <property type="protein sequence ID" value="KAE8926347.1"/>
    <property type="molecule type" value="Genomic_DNA"/>
</dbReference>
<evidence type="ECO:0000313" key="19">
    <source>
        <dbReference type="Proteomes" id="UP000476176"/>
    </source>
</evidence>
<protein>
    <submittedName>
        <fullName evidence="2">Uncharacterized protein</fullName>
    </submittedName>
</protein>
<dbReference type="Proteomes" id="UP000488956">
    <property type="component" value="Unassembled WGS sequence"/>
</dbReference>
<keyword evidence="13" id="KW-1185">Reference proteome</keyword>
<dbReference type="Proteomes" id="UP000440367">
    <property type="component" value="Unassembled WGS sequence"/>
</dbReference>
<evidence type="ECO:0000313" key="20">
    <source>
        <dbReference type="Proteomes" id="UP000486351"/>
    </source>
</evidence>
<evidence type="ECO:0000313" key="9">
    <source>
        <dbReference type="EMBL" id="KAE9194156.1"/>
    </source>
</evidence>
<dbReference type="EMBL" id="QXFY01001755">
    <property type="protein sequence ID" value="KAE9310221.1"/>
    <property type="molecule type" value="Genomic_DNA"/>
</dbReference>
<evidence type="ECO:0000313" key="18">
    <source>
        <dbReference type="Proteomes" id="UP000460718"/>
    </source>
</evidence>
<dbReference type="EMBL" id="QXFW01001982">
    <property type="protein sequence ID" value="KAE8983441.1"/>
    <property type="molecule type" value="Genomic_DNA"/>
</dbReference>
<feature type="chain" id="PRO_5036379355" evidence="1">
    <location>
        <begin position="27"/>
        <end position="58"/>
    </location>
</feature>
<evidence type="ECO:0000313" key="15">
    <source>
        <dbReference type="Proteomes" id="UP000440367"/>
    </source>
</evidence>
<evidence type="ECO:0000313" key="4">
    <source>
        <dbReference type="EMBL" id="KAE9081629.1"/>
    </source>
</evidence>
<dbReference type="Proteomes" id="UP000433483">
    <property type="component" value="Unassembled WGS sequence"/>
</dbReference>
<evidence type="ECO:0000313" key="21">
    <source>
        <dbReference type="Proteomes" id="UP000488956"/>
    </source>
</evidence>
<evidence type="ECO:0000313" key="13">
    <source>
        <dbReference type="Proteomes" id="UP000433483"/>
    </source>
</evidence>
<dbReference type="Proteomes" id="UP000437068">
    <property type="component" value="Unassembled WGS sequence"/>
</dbReference>
<dbReference type="Proteomes" id="UP000429523">
    <property type="component" value="Unassembled WGS sequence"/>
</dbReference>
<evidence type="ECO:0000313" key="3">
    <source>
        <dbReference type="EMBL" id="KAE8983441.1"/>
    </source>
</evidence>
<evidence type="ECO:0000313" key="2">
    <source>
        <dbReference type="EMBL" id="KAE8926347.1"/>
    </source>
</evidence>
<dbReference type="Proteomes" id="UP000440732">
    <property type="component" value="Unassembled WGS sequence"/>
</dbReference>
<dbReference type="EMBL" id="QXFZ01002034">
    <property type="protein sequence ID" value="KAE9081629.1"/>
    <property type="molecule type" value="Genomic_DNA"/>
</dbReference>
<evidence type="ECO:0000313" key="7">
    <source>
        <dbReference type="EMBL" id="KAE9182231.1"/>
    </source>
</evidence>
<dbReference type="Proteomes" id="UP000476176">
    <property type="component" value="Unassembled WGS sequence"/>
</dbReference>
<dbReference type="Proteomes" id="UP000486351">
    <property type="component" value="Unassembled WGS sequence"/>
</dbReference>
<feature type="signal peptide" evidence="1">
    <location>
        <begin position="1"/>
        <end position="26"/>
    </location>
</feature>
<evidence type="ECO:0000313" key="11">
    <source>
        <dbReference type="EMBL" id="KAE9310221.1"/>
    </source>
</evidence>
<gene>
    <name evidence="10" type="ORF">PF001_g21706</name>
    <name evidence="9" type="ORF">PF002_g23691</name>
    <name evidence="8" type="ORF">PF004_g21422</name>
    <name evidence="7" type="ORF">PF005_g22576</name>
    <name evidence="6" type="ORF">PF006_g21765</name>
    <name evidence="4" type="ORF">PF007_g22586</name>
    <name evidence="11" type="ORF">PF008_g20510</name>
    <name evidence="2" type="ORF">PF009_g23464</name>
    <name evidence="5" type="ORF">PF010_g21690</name>
    <name evidence="3" type="ORF">PF011_g21186</name>
</gene>
<accession>A0A6A3E286</accession>
<evidence type="ECO:0000313" key="12">
    <source>
        <dbReference type="Proteomes" id="UP000429523"/>
    </source>
</evidence>
<evidence type="ECO:0000313" key="8">
    <source>
        <dbReference type="EMBL" id="KAE9192064.1"/>
    </source>
</evidence>
<dbReference type="EMBL" id="QXGD01002069">
    <property type="protein sequence ID" value="KAE9194156.1"/>
    <property type="molecule type" value="Genomic_DNA"/>
</dbReference>
<dbReference type="AlphaFoldDB" id="A0A6A3E286"/>
<dbReference type="Proteomes" id="UP000441208">
    <property type="component" value="Unassembled WGS sequence"/>
</dbReference>
<dbReference type="EMBL" id="QXGA01002044">
    <property type="protein sequence ID" value="KAE9104986.1"/>
    <property type="molecule type" value="Genomic_DNA"/>
</dbReference>